<dbReference type="EMBL" id="NLAX01001034">
    <property type="protein sequence ID" value="PKS06654.1"/>
    <property type="molecule type" value="Genomic_DNA"/>
</dbReference>
<feature type="compositionally biased region" description="Polar residues" evidence="1">
    <location>
        <begin position="28"/>
        <end position="37"/>
    </location>
</feature>
<dbReference type="InParanoid" id="A0A2N3N2K6"/>
<comment type="caution">
    <text evidence="2">The sequence shown here is derived from an EMBL/GenBank/DDBJ whole genome shotgun (WGS) entry which is preliminary data.</text>
</comment>
<feature type="compositionally biased region" description="Polar residues" evidence="1">
    <location>
        <begin position="117"/>
        <end position="134"/>
    </location>
</feature>
<gene>
    <name evidence="2" type="ORF">jhhlp_007404</name>
</gene>
<evidence type="ECO:0000313" key="3">
    <source>
        <dbReference type="Proteomes" id="UP000233524"/>
    </source>
</evidence>
<feature type="region of interest" description="Disordered" evidence="1">
    <location>
        <begin position="1"/>
        <end position="40"/>
    </location>
</feature>
<proteinExistence type="predicted"/>
<reference evidence="2 3" key="1">
    <citation type="journal article" date="2017" name="G3 (Bethesda)">
        <title>First Draft Genome Sequence of the Pathogenic Fungus Lomentospora prolificans (Formerly Scedosporium prolificans).</title>
        <authorList>
            <person name="Luo R."/>
            <person name="Zimin A."/>
            <person name="Workman R."/>
            <person name="Fan Y."/>
            <person name="Pertea G."/>
            <person name="Grossman N."/>
            <person name="Wear M.P."/>
            <person name="Jia B."/>
            <person name="Miller H."/>
            <person name="Casadevall A."/>
            <person name="Timp W."/>
            <person name="Zhang S.X."/>
            <person name="Salzberg S.L."/>
        </authorList>
    </citation>
    <scope>NUCLEOTIDE SEQUENCE [LARGE SCALE GENOMIC DNA]</scope>
    <source>
        <strain evidence="2 3">JHH-5317</strain>
    </source>
</reference>
<evidence type="ECO:0000313" key="2">
    <source>
        <dbReference type="EMBL" id="PKS06654.1"/>
    </source>
</evidence>
<organism evidence="2 3">
    <name type="scientific">Lomentospora prolificans</name>
    <dbReference type="NCBI Taxonomy" id="41688"/>
    <lineage>
        <taxon>Eukaryota</taxon>
        <taxon>Fungi</taxon>
        <taxon>Dikarya</taxon>
        <taxon>Ascomycota</taxon>
        <taxon>Pezizomycotina</taxon>
        <taxon>Sordariomycetes</taxon>
        <taxon>Hypocreomycetidae</taxon>
        <taxon>Microascales</taxon>
        <taxon>Microascaceae</taxon>
        <taxon>Lomentospora</taxon>
    </lineage>
</organism>
<protein>
    <submittedName>
        <fullName evidence="2">Uncharacterized protein</fullName>
    </submittedName>
</protein>
<accession>A0A2N3N2K6</accession>
<name>A0A2N3N2K6_9PEZI</name>
<keyword evidence="3" id="KW-1185">Reference proteome</keyword>
<dbReference type="AlphaFoldDB" id="A0A2N3N2K6"/>
<feature type="region of interest" description="Disordered" evidence="1">
    <location>
        <begin position="85"/>
        <end position="135"/>
    </location>
</feature>
<dbReference type="VEuPathDB" id="FungiDB:jhhlp_007404"/>
<dbReference type="OrthoDB" id="5377226at2759"/>
<dbReference type="Proteomes" id="UP000233524">
    <property type="component" value="Unassembled WGS sequence"/>
</dbReference>
<sequence length="260" mass="28044">MPSVTSERSPLPSCKKRRREDADYDTDNVAQPASQRPYTILDCPKSPFGVLQTPSANTPFYAAIPSEKWQVATRKIIPLPSVKRARVIPGDGSPERNRRAAKSPSGTPGALTDRDGNSTTTGARQAPTPRTSLSPCHICHRRPTKKSDLDSFADCQGCGNRTCFVCIRECRGWSATGNDESCMSEDTGVLSEQEVLSRSFHMDDAPPQQDYCAKEEGKPSGSDGWAASGHRNVVCSRCCVETGADGDIACLGCLSRMEGA</sequence>
<evidence type="ECO:0000256" key="1">
    <source>
        <dbReference type="SAM" id="MobiDB-lite"/>
    </source>
</evidence>